<dbReference type="AlphaFoldDB" id="A0A6G1C6T1"/>
<protein>
    <submittedName>
        <fullName evidence="2">Uncharacterized protein</fullName>
    </submittedName>
</protein>
<accession>A0A6G1C6T1</accession>
<evidence type="ECO:0000256" key="1">
    <source>
        <dbReference type="SAM" id="MobiDB-lite"/>
    </source>
</evidence>
<comment type="caution">
    <text evidence="2">The sequence shown here is derived from an EMBL/GenBank/DDBJ whole genome shotgun (WGS) entry which is preliminary data.</text>
</comment>
<keyword evidence="3" id="KW-1185">Reference proteome</keyword>
<gene>
    <name evidence="2" type="ORF">E2562_014316</name>
</gene>
<name>A0A6G1C6T1_9ORYZ</name>
<reference evidence="2 3" key="1">
    <citation type="submission" date="2019-11" db="EMBL/GenBank/DDBJ databases">
        <title>Whole genome sequence of Oryza granulata.</title>
        <authorList>
            <person name="Li W."/>
        </authorList>
    </citation>
    <scope>NUCLEOTIDE SEQUENCE [LARGE SCALE GENOMIC DNA]</scope>
    <source>
        <strain evidence="3">cv. Menghai</strain>
        <tissue evidence="2">Leaf</tissue>
    </source>
</reference>
<evidence type="ECO:0000313" key="3">
    <source>
        <dbReference type="Proteomes" id="UP000479710"/>
    </source>
</evidence>
<feature type="region of interest" description="Disordered" evidence="1">
    <location>
        <begin position="51"/>
        <end position="74"/>
    </location>
</feature>
<dbReference type="EMBL" id="SPHZ02000010">
    <property type="protein sequence ID" value="KAF0895697.1"/>
    <property type="molecule type" value="Genomic_DNA"/>
</dbReference>
<sequence length="74" mass="8381">MVITMRVAEADMHRILIDGGCSADILFTSAFDQMQIPRSRLTRAKRAPERLQWGLGRGPRPDRVPGLLRPPQQQ</sequence>
<dbReference type="Proteomes" id="UP000479710">
    <property type="component" value="Unassembled WGS sequence"/>
</dbReference>
<proteinExistence type="predicted"/>
<evidence type="ECO:0000313" key="2">
    <source>
        <dbReference type="EMBL" id="KAF0895697.1"/>
    </source>
</evidence>
<organism evidence="2 3">
    <name type="scientific">Oryza meyeriana var. granulata</name>
    <dbReference type="NCBI Taxonomy" id="110450"/>
    <lineage>
        <taxon>Eukaryota</taxon>
        <taxon>Viridiplantae</taxon>
        <taxon>Streptophyta</taxon>
        <taxon>Embryophyta</taxon>
        <taxon>Tracheophyta</taxon>
        <taxon>Spermatophyta</taxon>
        <taxon>Magnoliopsida</taxon>
        <taxon>Liliopsida</taxon>
        <taxon>Poales</taxon>
        <taxon>Poaceae</taxon>
        <taxon>BOP clade</taxon>
        <taxon>Oryzoideae</taxon>
        <taxon>Oryzeae</taxon>
        <taxon>Oryzinae</taxon>
        <taxon>Oryza</taxon>
        <taxon>Oryza meyeriana</taxon>
    </lineage>
</organism>
<dbReference type="OrthoDB" id="1937476at2759"/>